<comment type="caution">
    <text evidence="5">The sequence shown here is derived from an EMBL/GenBank/DDBJ whole genome shotgun (WGS) entry which is preliminary data.</text>
</comment>
<dbReference type="SUPFAM" id="SSF56935">
    <property type="entry name" value="Porins"/>
    <property type="match status" value="1"/>
</dbReference>
<dbReference type="Pfam" id="PF14905">
    <property type="entry name" value="OMP_b-brl_3"/>
    <property type="match status" value="1"/>
</dbReference>
<keyword evidence="2" id="KW-0472">Membrane</keyword>
<keyword evidence="6" id="KW-1185">Reference proteome</keyword>
<dbReference type="InterPro" id="IPR008969">
    <property type="entry name" value="CarboxyPept-like_regulatory"/>
</dbReference>
<dbReference type="EMBL" id="RYYU01000001">
    <property type="protein sequence ID" value="RUL60064.1"/>
    <property type="molecule type" value="Genomic_DNA"/>
</dbReference>
<dbReference type="InterPro" id="IPR041700">
    <property type="entry name" value="OMP_b-brl_3"/>
</dbReference>
<dbReference type="OrthoDB" id="905020at2"/>
<proteinExistence type="predicted"/>
<dbReference type="Pfam" id="PF13715">
    <property type="entry name" value="CarbopepD_reg_2"/>
    <property type="match status" value="1"/>
</dbReference>
<evidence type="ECO:0000313" key="6">
    <source>
        <dbReference type="Proteomes" id="UP000278983"/>
    </source>
</evidence>
<protein>
    <submittedName>
        <fullName evidence="5">TonB-dependent receptor</fullName>
    </submittedName>
</protein>
<dbReference type="Gene3D" id="2.40.170.20">
    <property type="entry name" value="TonB-dependent receptor, beta-barrel domain"/>
    <property type="match status" value="1"/>
</dbReference>
<gene>
    <name evidence="5" type="ORF">EHV08_10120</name>
</gene>
<accession>A0A3S0QUP2</accession>
<keyword evidence="5" id="KW-0675">Receptor</keyword>
<name>A0A3S0QUP2_9BACT</name>
<organism evidence="5 6">
    <name type="scientific">Prevotella koreensis</name>
    <dbReference type="NCBI Taxonomy" id="2490854"/>
    <lineage>
        <taxon>Bacteria</taxon>
        <taxon>Pseudomonadati</taxon>
        <taxon>Bacteroidota</taxon>
        <taxon>Bacteroidia</taxon>
        <taxon>Bacteroidales</taxon>
        <taxon>Prevotellaceae</taxon>
        <taxon>Prevotella</taxon>
    </lineage>
</organism>
<dbReference type="Proteomes" id="UP000278983">
    <property type="component" value="Unassembled WGS sequence"/>
</dbReference>
<evidence type="ECO:0000256" key="1">
    <source>
        <dbReference type="ARBA" id="ARBA00004442"/>
    </source>
</evidence>
<dbReference type="InterPro" id="IPR036942">
    <property type="entry name" value="Beta-barrel_TonB_sf"/>
</dbReference>
<reference evidence="5 6" key="1">
    <citation type="submission" date="2018-12" db="EMBL/GenBank/DDBJ databases">
        <title>Genome sequencing of Prevotella sp. KCOM 3155 (= JS262).</title>
        <authorList>
            <person name="Kook J.-K."/>
            <person name="Park S.-N."/>
            <person name="Lim Y.K."/>
        </authorList>
    </citation>
    <scope>NUCLEOTIDE SEQUENCE [LARGE SCALE GENOMIC DNA]</scope>
    <source>
        <strain evidence="5 6">KCOM 3155</strain>
    </source>
</reference>
<dbReference type="SUPFAM" id="SSF49464">
    <property type="entry name" value="Carboxypeptidase regulatory domain-like"/>
    <property type="match status" value="1"/>
</dbReference>
<evidence type="ECO:0000256" key="3">
    <source>
        <dbReference type="ARBA" id="ARBA00023237"/>
    </source>
</evidence>
<dbReference type="AlphaFoldDB" id="A0A3S0QUP2"/>
<dbReference type="GO" id="GO:0009279">
    <property type="term" value="C:cell outer membrane"/>
    <property type="evidence" value="ECO:0007669"/>
    <property type="project" value="UniProtKB-SubCell"/>
</dbReference>
<evidence type="ECO:0000256" key="2">
    <source>
        <dbReference type="ARBA" id="ARBA00023136"/>
    </source>
</evidence>
<feature type="domain" description="Outer membrane protein beta-barrel" evidence="4">
    <location>
        <begin position="415"/>
        <end position="760"/>
    </location>
</feature>
<keyword evidence="3" id="KW-0998">Cell outer membrane</keyword>
<sequence length="782" mass="89784">MNNLFNYLNNSKFIFICLLLSLCNEICFSQTNGTSIVQYKGRIVDSKTNEPLSGTTITLHSPDGILLVGTVCDENGGFEIEWQRKQESPKDSLVLYCSFMGYVTKSVQVPIAQYHDIGEIHLEETQMTLDEVTVSARRSPLKFDKGNYLAAVAGTSLAKLSSANDVLKRLPLLSGDNGSFSVRGRGQAIIFINRREVRDPSEIQNIDASQIESVKIITDSGVTYPIETKAVIELTVKRWYKDHLGITFESEIYQRQRLSQYYTLRTNYSKKRLSLITLLRVASPKFDPETDIEYTVSRPEGELSYNVTGKSRQNNLRYSFDTGLNYDINDMQSLGFYMSASMSPRQTSYYDNTYRKDNVEIGSHSSKNKSENHGVNGTFYYIGKIAGININFQNYLYHSLNKGHQSLFLDNDNYFNMDSENKSFLYDSKLELGSKGPWGGDMLYGIQWTYTRRKDISDVLEGNVNNSNSLTVQNLLSPFFSYNWSYKNLSVSTGIRIEWEKRHFPNQSDSDTKKFYYNPKIGISYKFSNGLGASFNWQTFTSRPQYFVLSGISSMVYPFLYSTGNAQLKSTQNNNFYLNISYKDLVVQLKAKHIRNGVSVYYSFDDDSQVIKKTFENTPTHWEYGMAAIYQIKPYRFWTIDLFGELSYGSFGFGYEPKRDYFNKPSYFIDITNRFDLGNGYTLNCYTGYSRTLNGIEESLGTGGISGSINKFFFDRKMYLSLNIGQYIQRRNRMRTAVDNIHINQLWDTSNRYIGLTFKYTFNTVSVKNKASQGNSSEIRRF</sequence>
<evidence type="ECO:0000259" key="4">
    <source>
        <dbReference type="Pfam" id="PF14905"/>
    </source>
</evidence>
<comment type="subcellular location">
    <subcellularLocation>
        <location evidence="1">Cell outer membrane</location>
    </subcellularLocation>
</comment>
<evidence type="ECO:0000313" key="5">
    <source>
        <dbReference type="EMBL" id="RUL60064.1"/>
    </source>
</evidence>